<dbReference type="EMBL" id="DVLL01000012">
    <property type="protein sequence ID" value="HIT58585.1"/>
    <property type="molecule type" value="Genomic_DNA"/>
</dbReference>
<comment type="caution">
    <text evidence="1">The sequence shown here is derived from an EMBL/GenBank/DDBJ whole genome shotgun (WGS) entry which is preliminary data.</text>
</comment>
<reference evidence="1" key="1">
    <citation type="submission" date="2020-10" db="EMBL/GenBank/DDBJ databases">
        <authorList>
            <person name="Gilroy R."/>
        </authorList>
    </citation>
    <scope>NUCLEOTIDE SEQUENCE</scope>
    <source>
        <strain evidence="1">CHK33-4379</strain>
    </source>
</reference>
<sequence>MKKRTFTIALICVIGICLALTAAHFIWAVYAYRHCSIIYFIGKELW</sequence>
<accession>A0A9D1GUA0</accession>
<name>A0A9D1GUA0_9FIRM</name>
<organism evidence="1 2">
    <name type="scientific">Candidatus Faeciplasma pullistercoris</name>
    <dbReference type="NCBI Taxonomy" id="2840800"/>
    <lineage>
        <taxon>Bacteria</taxon>
        <taxon>Bacillati</taxon>
        <taxon>Bacillota</taxon>
        <taxon>Clostridia</taxon>
        <taxon>Eubacteriales</taxon>
        <taxon>Oscillospiraceae</taxon>
        <taxon>Oscillospiraceae incertae sedis</taxon>
        <taxon>Candidatus Faeciplasma</taxon>
    </lineage>
</organism>
<protein>
    <submittedName>
        <fullName evidence="1">Uncharacterized protein</fullName>
    </submittedName>
</protein>
<evidence type="ECO:0000313" key="1">
    <source>
        <dbReference type="EMBL" id="HIT58585.1"/>
    </source>
</evidence>
<evidence type="ECO:0000313" key="2">
    <source>
        <dbReference type="Proteomes" id="UP000824136"/>
    </source>
</evidence>
<dbReference type="Proteomes" id="UP000824136">
    <property type="component" value="Unassembled WGS sequence"/>
</dbReference>
<gene>
    <name evidence="1" type="ORF">IAC39_02570</name>
</gene>
<dbReference type="AlphaFoldDB" id="A0A9D1GUA0"/>
<proteinExistence type="predicted"/>
<reference evidence="1" key="2">
    <citation type="journal article" date="2021" name="PeerJ">
        <title>Extensive microbial diversity within the chicken gut microbiome revealed by metagenomics and culture.</title>
        <authorList>
            <person name="Gilroy R."/>
            <person name="Ravi A."/>
            <person name="Getino M."/>
            <person name="Pursley I."/>
            <person name="Horton D.L."/>
            <person name="Alikhan N.F."/>
            <person name="Baker D."/>
            <person name="Gharbi K."/>
            <person name="Hall N."/>
            <person name="Watson M."/>
            <person name="Adriaenssens E.M."/>
            <person name="Foster-Nyarko E."/>
            <person name="Jarju S."/>
            <person name="Secka A."/>
            <person name="Antonio M."/>
            <person name="Oren A."/>
            <person name="Chaudhuri R.R."/>
            <person name="La Ragione R."/>
            <person name="Hildebrand F."/>
            <person name="Pallen M.J."/>
        </authorList>
    </citation>
    <scope>NUCLEOTIDE SEQUENCE</scope>
    <source>
        <strain evidence="1">CHK33-4379</strain>
    </source>
</reference>